<protein>
    <recommendedName>
        <fullName evidence="4">Tachykinin family protein</fullName>
    </recommendedName>
</protein>
<evidence type="ECO:0000256" key="1">
    <source>
        <dbReference type="SAM" id="MobiDB-lite"/>
    </source>
</evidence>
<dbReference type="Proteomes" id="UP000777438">
    <property type="component" value="Unassembled WGS sequence"/>
</dbReference>
<dbReference type="EMBL" id="JAGPYM010000002">
    <property type="protein sequence ID" value="KAH6898233.1"/>
    <property type="molecule type" value="Genomic_DNA"/>
</dbReference>
<dbReference type="PANTHER" id="PTHR37540:SF5">
    <property type="entry name" value="TRANSCRIPTION FACTOR DOMAIN-CONTAINING PROTEIN"/>
    <property type="match status" value="1"/>
</dbReference>
<organism evidence="2 3">
    <name type="scientific">Thelonectria olida</name>
    <dbReference type="NCBI Taxonomy" id="1576542"/>
    <lineage>
        <taxon>Eukaryota</taxon>
        <taxon>Fungi</taxon>
        <taxon>Dikarya</taxon>
        <taxon>Ascomycota</taxon>
        <taxon>Pezizomycotina</taxon>
        <taxon>Sordariomycetes</taxon>
        <taxon>Hypocreomycetidae</taxon>
        <taxon>Hypocreales</taxon>
        <taxon>Nectriaceae</taxon>
        <taxon>Thelonectria</taxon>
    </lineage>
</organism>
<reference evidence="2 3" key="1">
    <citation type="journal article" date="2021" name="Nat. Commun.">
        <title>Genetic determinants of endophytism in the Arabidopsis root mycobiome.</title>
        <authorList>
            <person name="Mesny F."/>
            <person name="Miyauchi S."/>
            <person name="Thiergart T."/>
            <person name="Pickel B."/>
            <person name="Atanasova L."/>
            <person name="Karlsson M."/>
            <person name="Huettel B."/>
            <person name="Barry K.W."/>
            <person name="Haridas S."/>
            <person name="Chen C."/>
            <person name="Bauer D."/>
            <person name="Andreopoulos W."/>
            <person name="Pangilinan J."/>
            <person name="LaButti K."/>
            <person name="Riley R."/>
            <person name="Lipzen A."/>
            <person name="Clum A."/>
            <person name="Drula E."/>
            <person name="Henrissat B."/>
            <person name="Kohler A."/>
            <person name="Grigoriev I.V."/>
            <person name="Martin F.M."/>
            <person name="Hacquard S."/>
        </authorList>
    </citation>
    <scope>NUCLEOTIDE SEQUENCE [LARGE SCALE GENOMIC DNA]</scope>
    <source>
        <strain evidence="2 3">MPI-CAGE-CH-0241</strain>
    </source>
</reference>
<dbReference type="OrthoDB" id="4158087at2759"/>
<comment type="caution">
    <text evidence="2">The sequence shown here is derived from an EMBL/GenBank/DDBJ whole genome shotgun (WGS) entry which is preliminary data.</text>
</comment>
<dbReference type="PANTHER" id="PTHR37540">
    <property type="entry name" value="TRANSCRIPTION FACTOR (ACR-2), PUTATIVE-RELATED-RELATED"/>
    <property type="match status" value="1"/>
</dbReference>
<evidence type="ECO:0000313" key="2">
    <source>
        <dbReference type="EMBL" id="KAH6898233.1"/>
    </source>
</evidence>
<proteinExistence type="predicted"/>
<name>A0A9P9AUU8_9HYPO</name>
<feature type="region of interest" description="Disordered" evidence="1">
    <location>
        <begin position="34"/>
        <end position="55"/>
    </location>
</feature>
<sequence length="469" mass="52966">MSSISSGTPLFIVSSNAEKADPITRKLIRSHVMRGKKKQKGRLDKDRRTARSKARAGIDPAARVNLEEVVEMYTSRMPGRVGSDLSFIEFADEMEQSILLSMVKVSTVAMKVIYPLLAAIGFQADHKERLYPIARDAVALHITAFSVEGFIDRVLRGRHKMVNVAAMLHFQKGLRLLRERLLGDDDENKISDGTMSVVLKLASAAHFEGDYGAAKHHMEGLRNMVDLRGGLGVFRGKQLHVEMLRCDLGIALLNGSCPLFFCQPWEPPTTYPEALLPGPEDGSFAQDNIELQNMDGELARAWLVMKRFCLLVDLGTQTQRLMRPELIHDAMSAVMYRLLSMRFAIGSIDETVRHGLLAFCHHVFLQWQDIKLPCRRFLAAYRNCILSVESIDGVSSQLMLWLLMVGAISVFDVSDEAWLRESFRGHVDKCHVKTWREMQRMLKSVMWVALLDEHPGKHIYNLLSAEMTS</sequence>
<dbReference type="AlphaFoldDB" id="A0A9P9AUU8"/>
<gene>
    <name evidence="2" type="ORF">B0T10DRAFT_102124</name>
</gene>
<evidence type="ECO:0000313" key="3">
    <source>
        <dbReference type="Proteomes" id="UP000777438"/>
    </source>
</evidence>
<evidence type="ECO:0008006" key="4">
    <source>
        <dbReference type="Google" id="ProtNLM"/>
    </source>
</evidence>
<accession>A0A9P9AUU8</accession>
<keyword evidence="3" id="KW-1185">Reference proteome</keyword>